<accession>A0A542ZE51</accession>
<keyword evidence="2" id="KW-1185">Reference proteome</keyword>
<name>A0A542ZE51_RARFA</name>
<dbReference type="RefSeq" id="WP_142121522.1">
    <property type="nucleotide sequence ID" value="NZ_BAAASV010000002.1"/>
</dbReference>
<comment type="caution">
    <text evidence="1">The sequence shown here is derived from an EMBL/GenBank/DDBJ whole genome shotgun (WGS) entry which is preliminary data.</text>
</comment>
<evidence type="ECO:0000313" key="2">
    <source>
        <dbReference type="Proteomes" id="UP000315389"/>
    </source>
</evidence>
<protein>
    <submittedName>
        <fullName evidence="1">Uncharacterized protein</fullName>
    </submittedName>
</protein>
<dbReference type="AlphaFoldDB" id="A0A542ZE51"/>
<gene>
    <name evidence="1" type="ORF">FB461_1955</name>
</gene>
<dbReference type="Proteomes" id="UP000315389">
    <property type="component" value="Unassembled WGS sequence"/>
</dbReference>
<sequence>MARELKHGNSGYRRGCRCEVCRSGHSKANRTWRLRKQDEAREVGEVEKAQAQALADLVEPADGSQAPLVIDRTLADGPIEAAFASEFAELQGGPPWKDTLGMLARANARVVDQVSVHGRLDVLSGVQLRMLDILDRLRRLPSGSGAGVPNDLGSLLSDG</sequence>
<proteinExistence type="predicted"/>
<dbReference type="OrthoDB" id="4965149at2"/>
<organism evidence="1 2">
    <name type="scientific">Rarobacter faecitabidus</name>
    <dbReference type="NCBI Taxonomy" id="13243"/>
    <lineage>
        <taxon>Bacteria</taxon>
        <taxon>Bacillati</taxon>
        <taxon>Actinomycetota</taxon>
        <taxon>Actinomycetes</taxon>
        <taxon>Micrococcales</taxon>
        <taxon>Rarobacteraceae</taxon>
        <taxon>Rarobacter</taxon>
    </lineage>
</organism>
<evidence type="ECO:0000313" key="1">
    <source>
        <dbReference type="EMBL" id="TQL58540.1"/>
    </source>
</evidence>
<dbReference type="EMBL" id="VFOS01000003">
    <property type="protein sequence ID" value="TQL58540.1"/>
    <property type="molecule type" value="Genomic_DNA"/>
</dbReference>
<reference evidence="1 2" key="1">
    <citation type="submission" date="2019-06" db="EMBL/GenBank/DDBJ databases">
        <title>Sequencing the genomes of 1000 actinobacteria strains.</title>
        <authorList>
            <person name="Klenk H.-P."/>
        </authorList>
    </citation>
    <scope>NUCLEOTIDE SEQUENCE [LARGE SCALE GENOMIC DNA]</scope>
    <source>
        <strain evidence="1 2">DSM 4813</strain>
    </source>
</reference>